<dbReference type="Proteomes" id="UP000319716">
    <property type="component" value="Unassembled WGS sequence"/>
</dbReference>
<sequence length="63" mass="7339">MSWPSIKAEVLWRLREQRAKEDPAGKMRVRGGSRCARGKRAAEVSFVHKVVNESRIQSKRNFR</sequence>
<protein>
    <submittedName>
        <fullName evidence="1">Uncharacterized protein</fullName>
    </submittedName>
</protein>
<organism evidence="1 2">
    <name type="scientific">Sporolactobacillus inulinus</name>
    <dbReference type="NCBI Taxonomy" id="2078"/>
    <lineage>
        <taxon>Bacteria</taxon>
        <taxon>Bacillati</taxon>
        <taxon>Bacillota</taxon>
        <taxon>Bacilli</taxon>
        <taxon>Bacillales</taxon>
        <taxon>Sporolactobacillaceae</taxon>
        <taxon>Sporolactobacillus</taxon>
    </lineage>
</organism>
<gene>
    <name evidence="1" type="ORF">NBRC111894_3485</name>
</gene>
<proteinExistence type="predicted"/>
<evidence type="ECO:0000313" key="1">
    <source>
        <dbReference type="EMBL" id="GAY77931.1"/>
    </source>
</evidence>
<comment type="caution">
    <text evidence="1">The sequence shown here is derived from an EMBL/GenBank/DDBJ whole genome shotgun (WGS) entry which is preliminary data.</text>
</comment>
<dbReference type="AlphaFoldDB" id="A0A4Y1ZG45"/>
<evidence type="ECO:0000313" key="2">
    <source>
        <dbReference type="Proteomes" id="UP000319716"/>
    </source>
</evidence>
<dbReference type="EMBL" id="BEXB01000035">
    <property type="protein sequence ID" value="GAY77931.1"/>
    <property type="molecule type" value="Genomic_DNA"/>
</dbReference>
<accession>A0A4Y1ZG45</accession>
<reference evidence="1 2" key="1">
    <citation type="submission" date="2017-11" db="EMBL/GenBank/DDBJ databases">
        <title>Draft Genome Sequence of Sporolactobacillus inulinus NBRC 111894 Isolated from Koso, a Japanese Sugar-Vegetable Fermented Beverage.</title>
        <authorList>
            <person name="Chiou T.Y."/>
            <person name="Oshima K."/>
            <person name="Suda W."/>
            <person name="Hattori M."/>
            <person name="Takahashi T."/>
        </authorList>
    </citation>
    <scope>NUCLEOTIDE SEQUENCE [LARGE SCALE GENOMIC DNA]</scope>
    <source>
        <strain evidence="1 2">NBRC111894</strain>
    </source>
</reference>
<name>A0A4Y1ZG45_9BACL</name>